<feature type="signal peptide" evidence="1">
    <location>
        <begin position="1"/>
        <end position="19"/>
    </location>
</feature>
<feature type="chain" id="PRO_5026180782" evidence="1">
    <location>
        <begin position="20"/>
        <end position="224"/>
    </location>
</feature>
<sequence length="224" mass="23120">MHRASRVIVAAAAFGSADAATAQGAGSHAGPVDGRPSHAEIWTTPEASHIDNRTETGWSALANRYESALQFVRCAGRIDPAGVVGLIDRPIGHGDEARTMQRFAGRYRVCVGEAGAVAPLLIRAAIAESLLIHQHGLLKQAAARIGVPSVVEGYPIGRIASCQVQTAPVAVSSLFSTRPGSAEERKAADAVLAATPRCGGVAGRMHPTAARLALLDAVTGADPR</sequence>
<dbReference type="KEGG" id="spii:G7077_13380"/>
<dbReference type="Proteomes" id="UP000503222">
    <property type="component" value="Chromosome"/>
</dbReference>
<evidence type="ECO:0000313" key="2">
    <source>
        <dbReference type="EMBL" id="QIK79748.1"/>
    </source>
</evidence>
<organism evidence="2 3">
    <name type="scientific">Sphingomonas piscis</name>
    <dbReference type="NCBI Taxonomy" id="2714943"/>
    <lineage>
        <taxon>Bacteria</taxon>
        <taxon>Pseudomonadati</taxon>
        <taxon>Pseudomonadota</taxon>
        <taxon>Alphaproteobacteria</taxon>
        <taxon>Sphingomonadales</taxon>
        <taxon>Sphingomonadaceae</taxon>
        <taxon>Sphingomonas</taxon>
    </lineage>
</organism>
<keyword evidence="1" id="KW-0732">Signal</keyword>
<dbReference type="EMBL" id="CP049869">
    <property type="protein sequence ID" value="QIK79748.1"/>
    <property type="molecule type" value="Genomic_DNA"/>
</dbReference>
<reference evidence="2 3" key="1">
    <citation type="submission" date="2020-03" db="EMBL/GenBank/DDBJ databases">
        <title>Sphingomonas sp. nov., isolated from fish.</title>
        <authorList>
            <person name="Hyun D.-W."/>
            <person name="Bae J.-W."/>
        </authorList>
    </citation>
    <scope>NUCLEOTIDE SEQUENCE [LARGE SCALE GENOMIC DNA]</scope>
    <source>
        <strain evidence="2 3">HDW15B</strain>
    </source>
</reference>
<proteinExistence type="predicted"/>
<dbReference type="AlphaFoldDB" id="A0A6G7YSM1"/>
<evidence type="ECO:0000313" key="3">
    <source>
        <dbReference type="Proteomes" id="UP000503222"/>
    </source>
</evidence>
<evidence type="ECO:0000256" key="1">
    <source>
        <dbReference type="SAM" id="SignalP"/>
    </source>
</evidence>
<accession>A0A6G7YSM1</accession>
<dbReference type="RefSeq" id="WP_166412133.1">
    <property type="nucleotide sequence ID" value="NZ_CP049869.1"/>
</dbReference>
<gene>
    <name evidence="2" type="ORF">G7077_13380</name>
</gene>
<name>A0A6G7YSM1_9SPHN</name>
<protein>
    <submittedName>
        <fullName evidence="2">Uncharacterized protein</fullName>
    </submittedName>
</protein>
<keyword evidence="3" id="KW-1185">Reference proteome</keyword>